<feature type="signal peptide" evidence="2">
    <location>
        <begin position="1"/>
        <end position="23"/>
    </location>
</feature>
<feature type="domain" description="Amidohydrolase-related" evidence="3">
    <location>
        <begin position="265"/>
        <end position="393"/>
    </location>
</feature>
<dbReference type="InterPro" id="IPR006680">
    <property type="entry name" value="Amidohydro-rel"/>
</dbReference>
<evidence type="ECO:0000313" key="4">
    <source>
        <dbReference type="EMBL" id="ABE53330.1"/>
    </source>
</evidence>
<dbReference type="EMBL" id="CP000302">
    <property type="protein sequence ID" value="ABE53330.1"/>
    <property type="molecule type" value="Genomic_DNA"/>
</dbReference>
<gene>
    <name evidence="4" type="ordered locus">Sden_0033</name>
</gene>
<evidence type="ECO:0000313" key="5">
    <source>
        <dbReference type="Proteomes" id="UP000001982"/>
    </source>
</evidence>
<sequence length="430" mass="45726">MKTNKRLALSIACALLFTGSLSAQTLAIKNATVHTATAQGVLTGATVLIEDNKIIKINPKEYQADAEFDAEGKILTPGFIGSMNPLGLVEIGMVGSANDSADKKASINFDPSLGFNPKASTIAFARKGGVTTNLVVSSASESIFAGQGFVVSLSGEWDSMISAQGPLVVNLGAKDEGSRAMSLQELAEQLDDAQKAQIKANNKASAKHKKDDSDEDEPSRDQLVLIELLKGNKTLIAEAHRGSDILALLKLKQQYQLKLVISGAADAVLVAQQLVDAQVPVIINAMDNLPDSFDSLNNAMNNAAKLNQAGVKIILAIPGDSHGLYGLRFTAGNAVANGLPAEAALKALTANVADVFQLNSGRIEVGKDANLVLWSGDPFEYSTRVEKLWIDGKEQQLESRQDKLRDRYMSQSILPKAYNQGGAARVSREP</sequence>
<dbReference type="AlphaFoldDB" id="Q12T96"/>
<evidence type="ECO:0000259" key="3">
    <source>
        <dbReference type="Pfam" id="PF01979"/>
    </source>
</evidence>
<keyword evidence="2" id="KW-0732">Signal</keyword>
<dbReference type="eggNOG" id="COG1228">
    <property type="taxonomic scope" value="Bacteria"/>
</dbReference>
<proteinExistence type="predicted"/>
<feature type="region of interest" description="Disordered" evidence="1">
    <location>
        <begin position="197"/>
        <end position="218"/>
    </location>
</feature>
<organism evidence="4 5">
    <name type="scientific">Shewanella denitrificans (strain OS217 / ATCC BAA-1090 / DSM 15013)</name>
    <dbReference type="NCBI Taxonomy" id="318161"/>
    <lineage>
        <taxon>Bacteria</taxon>
        <taxon>Pseudomonadati</taxon>
        <taxon>Pseudomonadota</taxon>
        <taxon>Gammaproteobacteria</taxon>
        <taxon>Alteromonadales</taxon>
        <taxon>Shewanellaceae</taxon>
        <taxon>Shewanella</taxon>
    </lineage>
</organism>
<dbReference type="PANTHER" id="PTHR43135:SF3">
    <property type="entry name" value="ALPHA-D-RIBOSE 1-METHYLPHOSPHONATE 5-TRIPHOSPHATE DIPHOSPHATASE"/>
    <property type="match status" value="1"/>
</dbReference>
<evidence type="ECO:0000256" key="2">
    <source>
        <dbReference type="SAM" id="SignalP"/>
    </source>
</evidence>
<keyword evidence="5" id="KW-1185">Reference proteome</keyword>
<dbReference type="GO" id="GO:0016810">
    <property type="term" value="F:hydrolase activity, acting on carbon-nitrogen (but not peptide) bonds"/>
    <property type="evidence" value="ECO:0007669"/>
    <property type="project" value="InterPro"/>
</dbReference>
<name>Q12T96_SHEDO</name>
<dbReference type="Pfam" id="PF01979">
    <property type="entry name" value="Amidohydro_1"/>
    <property type="match status" value="1"/>
</dbReference>
<dbReference type="Gene3D" id="3.20.20.140">
    <property type="entry name" value="Metal-dependent hydrolases"/>
    <property type="match status" value="1"/>
</dbReference>
<dbReference type="InterPro" id="IPR011059">
    <property type="entry name" value="Metal-dep_hydrolase_composite"/>
</dbReference>
<protein>
    <submittedName>
        <fullName evidence="4">Amidohydrolase</fullName>
    </submittedName>
</protein>
<dbReference type="OrthoDB" id="9802793at2"/>
<dbReference type="Gene3D" id="2.30.40.10">
    <property type="entry name" value="Urease, subunit C, domain 1"/>
    <property type="match status" value="1"/>
</dbReference>
<dbReference type="InterPro" id="IPR051781">
    <property type="entry name" value="Metallo-dep_Hydrolase"/>
</dbReference>
<evidence type="ECO:0000256" key="1">
    <source>
        <dbReference type="SAM" id="MobiDB-lite"/>
    </source>
</evidence>
<dbReference type="PANTHER" id="PTHR43135">
    <property type="entry name" value="ALPHA-D-RIBOSE 1-METHYLPHOSPHONATE 5-TRIPHOSPHATE DIPHOSPHATASE"/>
    <property type="match status" value="1"/>
</dbReference>
<dbReference type="HOGENOM" id="CLU_046987_1_0_6"/>
<dbReference type="RefSeq" id="WP_011494499.1">
    <property type="nucleotide sequence ID" value="NC_007954.1"/>
</dbReference>
<dbReference type="STRING" id="318161.Sden_0033"/>
<accession>Q12T96</accession>
<reference evidence="4 5" key="1">
    <citation type="submission" date="2006-03" db="EMBL/GenBank/DDBJ databases">
        <title>Complete sequence of Shewanella denitrificans OS217.</title>
        <authorList>
            <consortium name="US DOE Joint Genome Institute"/>
            <person name="Copeland A."/>
            <person name="Lucas S."/>
            <person name="Lapidus A."/>
            <person name="Barry K."/>
            <person name="Detter J.C."/>
            <person name="Glavina del Rio T."/>
            <person name="Hammon N."/>
            <person name="Israni S."/>
            <person name="Dalin E."/>
            <person name="Tice H."/>
            <person name="Pitluck S."/>
            <person name="Brettin T."/>
            <person name="Bruce D."/>
            <person name="Han C."/>
            <person name="Tapia R."/>
            <person name="Gilna P."/>
            <person name="Kiss H."/>
            <person name="Schmutz J."/>
            <person name="Larimer F."/>
            <person name="Land M."/>
            <person name="Hauser L."/>
            <person name="Kyrpides N."/>
            <person name="Lykidis A."/>
            <person name="Richardson P."/>
        </authorList>
    </citation>
    <scope>NUCLEOTIDE SEQUENCE [LARGE SCALE GENOMIC DNA]</scope>
    <source>
        <strain evidence="5">OS217 / ATCC BAA-1090 / DSM 15013</strain>
    </source>
</reference>
<dbReference type="Proteomes" id="UP000001982">
    <property type="component" value="Chromosome"/>
</dbReference>
<dbReference type="KEGG" id="sdn:Sden_0033"/>
<feature type="chain" id="PRO_5005361013" evidence="2">
    <location>
        <begin position="24"/>
        <end position="430"/>
    </location>
</feature>
<keyword evidence="4" id="KW-0378">Hydrolase</keyword>
<dbReference type="SUPFAM" id="SSF51338">
    <property type="entry name" value="Composite domain of metallo-dependent hydrolases"/>
    <property type="match status" value="1"/>
</dbReference>